<evidence type="ECO:0000313" key="2">
    <source>
        <dbReference type="Proteomes" id="UP000238296"/>
    </source>
</evidence>
<name>A0A2S8BK71_9MYCO</name>
<reference evidence="1 2" key="1">
    <citation type="journal article" date="2017" name="Int. J. Syst. Evol. Microbiol.">
        <title>Mycobacterium talmoniae sp. nov., a slowly growing mycobacterium isolated from human respiratory samples.</title>
        <authorList>
            <person name="Davidson R.M."/>
            <person name="DeGroote M.A."/>
            <person name="Marola J.L."/>
            <person name="Buss S."/>
            <person name="Jones V."/>
            <person name="McNeil M.R."/>
            <person name="Freifeld A.G."/>
            <person name="Elaine Epperson L."/>
            <person name="Hasan N.A."/>
            <person name="Jackson M."/>
            <person name="Iwen P.C."/>
            <person name="Salfinger M."/>
            <person name="Strong M."/>
        </authorList>
    </citation>
    <scope>NUCLEOTIDE SEQUENCE [LARGE SCALE GENOMIC DNA]</scope>
    <source>
        <strain evidence="1 2">ATCC BAA-2683</strain>
    </source>
</reference>
<dbReference type="InterPro" id="IPR036676">
    <property type="entry name" value="PurM-like_C_sf"/>
</dbReference>
<gene>
    <name evidence="1" type="primary">thiL</name>
    <name evidence="1" type="ORF">C1Y40_02749</name>
</gene>
<dbReference type="Gene3D" id="3.90.650.10">
    <property type="entry name" value="PurM-like C-terminal domain"/>
    <property type="match status" value="1"/>
</dbReference>
<protein>
    <submittedName>
        <fullName evidence="1">Thiamine-monophosphate kinase</fullName>
        <ecNumber evidence="1">2.7.4.16</ecNumber>
    </submittedName>
</protein>
<proteinExistence type="predicted"/>
<dbReference type="SUPFAM" id="SSF56042">
    <property type="entry name" value="PurM C-terminal domain-like"/>
    <property type="match status" value="1"/>
</dbReference>
<organism evidence="1 2">
    <name type="scientific">Mycobacterium talmoniae</name>
    <dbReference type="NCBI Taxonomy" id="1858794"/>
    <lineage>
        <taxon>Bacteria</taxon>
        <taxon>Bacillati</taxon>
        <taxon>Actinomycetota</taxon>
        <taxon>Actinomycetes</taxon>
        <taxon>Mycobacteriales</taxon>
        <taxon>Mycobacteriaceae</taxon>
        <taxon>Mycobacterium</taxon>
    </lineage>
</organism>
<dbReference type="EC" id="2.7.4.16" evidence="1"/>
<keyword evidence="1" id="KW-0418">Kinase</keyword>
<dbReference type="Proteomes" id="UP000238296">
    <property type="component" value="Unassembled WGS sequence"/>
</dbReference>
<comment type="caution">
    <text evidence="1">The sequence shown here is derived from an EMBL/GenBank/DDBJ whole genome shotgun (WGS) entry which is preliminary data.</text>
</comment>
<accession>A0A2S8BK71</accession>
<keyword evidence="1" id="KW-0808">Transferase</keyword>
<dbReference type="EMBL" id="PPEA01000397">
    <property type="protein sequence ID" value="PQM47072.1"/>
    <property type="molecule type" value="Genomic_DNA"/>
</dbReference>
<sequence length="64" mass="6964">MGEDAWSWVLGGGEDHALVACFAFAAAVPAGWRVIGRVLDGPARVLVDGREWDGYRGWQSFDGR</sequence>
<dbReference type="AlphaFoldDB" id="A0A2S8BK71"/>
<evidence type="ECO:0000313" key="1">
    <source>
        <dbReference type="EMBL" id="PQM47072.1"/>
    </source>
</evidence>
<dbReference type="GO" id="GO:0009030">
    <property type="term" value="F:thiamine-phosphate kinase activity"/>
    <property type="evidence" value="ECO:0007669"/>
    <property type="project" value="UniProtKB-EC"/>
</dbReference>